<dbReference type="EMBL" id="JAPUUL010000086">
    <property type="protein sequence ID" value="KAJ8132774.1"/>
    <property type="molecule type" value="Genomic_DNA"/>
</dbReference>
<gene>
    <name evidence="1" type="ORF">O1611_g856</name>
</gene>
<dbReference type="Proteomes" id="UP001153332">
    <property type="component" value="Unassembled WGS sequence"/>
</dbReference>
<protein>
    <submittedName>
        <fullName evidence="1">Uncharacterized protein</fullName>
    </submittedName>
</protein>
<evidence type="ECO:0000313" key="1">
    <source>
        <dbReference type="EMBL" id="KAJ8132774.1"/>
    </source>
</evidence>
<evidence type="ECO:0000313" key="2">
    <source>
        <dbReference type="Proteomes" id="UP001153332"/>
    </source>
</evidence>
<accession>A0ACC2JZP9</accession>
<reference evidence="1" key="1">
    <citation type="submission" date="2022-12" db="EMBL/GenBank/DDBJ databases">
        <title>Genome Sequence of Lasiodiplodia mahajangana.</title>
        <authorList>
            <person name="Buettner E."/>
        </authorList>
    </citation>
    <scope>NUCLEOTIDE SEQUENCE</scope>
    <source>
        <strain evidence="1">VT137</strain>
    </source>
</reference>
<keyword evidence="2" id="KW-1185">Reference proteome</keyword>
<sequence>MQFSTLVLAAISAIGASASGFCEPGRWTIFSGDVDDVVEGFPAFGASCIAAGYFSCRALDGASYISFNTTFGLGPGNWTFMQQYDGRTAIATIDRWSPTQSLFTYLTPTLVA</sequence>
<comment type="caution">
    <text evidence="1">The sequence shown here is derived from an EMBL/GenBank/DDBJ whole genome shotgun (WGS) entry which is preliminary data.</text>
</comment>
<organism evidence="1 2">
    <name type="scientific">Lasiodiplodia mahajangana</name>
    <dbReference type="NCBI Taxonomy" id="1108764"/>
    <lineage>
        <taxon>Eukaryota</taxon>
        <taxon>Fungi</taxon>
        <taxon>Dikarya</taxon>
        <taxon>Ascomycota</taxon>
        <taxon>Pezizomycotina</taxon>
        <taxon>Dothideomycetes</taxon>
        <taxon>Dothideomycetes incertae sedis</taxon>
        <taxon>Botryosphaeriales</taxon>
        <taxon>Botryosphaeriaceae</taxon>
        <taxon>Lasiodiplodia</taxon>
    </lineage>
</organism>
<name>A0ACC2JZP9_9PEZI</name>
<proteinExistence type="predicted"/>